<dbReference type="PANTHER" id="PTHR32196">
    <property type="entry name" value="ABC TRANSPORTER PERMEASE PROTEIN YPHD-RELATED-RELATED"/>
    <property type="match status" value="1"/>
</dbReference>
<protein>
    <submittedName>
        <fullName evidence="7">ABC transporter permease</fullName>
    </submittedName>
</protein>
<dbReference type="EMBL" id="CP102845">
    <property type="protein sequence ID" value="UVF18965.1"/>
    <property type="molecule type" value="Genomic_DNA"/>
</dbReference>
<keyword evidence="4 6" id="KW-1133">Transmembrane helix</keyword>
<name>A0ABY5RNZ1_9HYPH</name>
<feature type="transmembrane region" description="Helical" evidence="6">
    <location>
        <begin position="211"/>
        <end position="233"/>
    </location>
</feature>
<keyword evidence="8" id="KW-1185">Reference proteome</keyword>
<keyword evidence="3 6" id="KW-0812">Transmembrane</keyword>
<evidence type="ECO:0000313" key="8">
    <source>
        <dbReference type="Proteomes" id="UP001017257"/>
    </source>
</evidence>
<dbReference type="Pfam" id="PF02653">
    <property type="entry name" value="BPD_transp_2"/>
    <property type="match status" value="1"/>
</dbReference>
<feature type="transmembrane region" description="Helical" evidence="6">
    <location>
        <begin position="117"/>
        <end position="138"/>
    </location>
</feature>
<sequence length="324" mass="33290">MNTTSLRIFQGIGRYGVLIALLALIVFGWLRYENFLGAFNVLSVLRYNSMFALVALGMCFVIITGGIDLSVGSTAALGSVVAALLSPYGVLPGLLGGLAAGLAVGACNAFIITRLGILPFITTLATMLAASGCALLLAENQSVSVSYESGFTELGQGDFLGFPIPAWMALFAYLVGSLVLNLTSFGRTVLAIGGNEDAARLMGLPASRVKALVYLTSGGLAGLAGVILAAQFGAGQPIEGVGWELFAIAAVVVGGTLLTGGVGSVGSTLAGVLLLGLIFNILNFENGLGWISLSAYWQSVIRGAFLLLVVAIQARLSMRTEEAA</sequence>
<keyword evidence="5 6" id="KW-0472">Membrane</keyword>
<feature type="transmembrane region" description="Helical" evidence="6">
    <location>
        <begin position="159"/>
        <end position="180"/>
    </location>
</feature>
<evidence type="ECO:0000256" key="5">
    <source>
        <dbReference type="ARBA" id="ARBA00023136"/>
    </source>
</evidence>
<gene>
    <name evidence="7" type="ORF">HPT29_021240</name>
</gene>
<proteinExistence type="predicted"/>
<organism evidence="7 8">
    <name type="scientific">Microvirga terrae</name>
    <dbReference type="NCBI Taxonomy" id="2740529"/>
    <lineage>
        <taxon>Bacteria</taxon>
        <taxon>Pseudomonadati</taxon>
        <taxon>Pseudomonadota</taxon>
        <taxon>Alphaproteobacteria</taxon>
        <taxon>Hyphomicrobiales</taxon>
        <taxon>Methylobacteriaceae</taxon>
        <taxon>Microvirga</taxon>
    </lineage>
</organism>
<reference evidence="7" key="1">
    <citation type="submission" date="2022-08" db="EMBL/GenBank/DDBJ databases">
        <title>Microvirga terrae sp. nov., isolated from soil.</title>
        <authorList>
            <person name="Kim K.H."/>
            <person name="Seo Y.L."/>
            <person name="Kim J.M."/>
            <person name="Lee J.K."/>
            <person name="Han D.M."/>
            <person name="Jeon C.O."/>
        </authorList>
    </citation>
    <scope>NUCLEOTIDE SEQUENCE</scope>
    <source>
        <strain evidence="7">R24</strain>
    </source>
</reference>
<feature type="transmembrane region" description="Helical" evidence="6">
    <location>
        <begin position="12"/>
        <end position="30"/>
    </location>
</feature>
<evidence type="ECO:0000256" key="6">
    <source>
        <dbReference type="SAM" id="Phobius"/>
    </source>
</evidence>
<evidence type="ECO:0000313" key="7">
    <source>
        <dbReference type="EMBL" id="UVF18965.1"/>
    </source>
</evidence>
<keyword evidence="2" id="KW-1003">Cell membrane</keyword>
<feature type="transmembrane region" description="Helical" evidence="6">
    <location>
        <begin position="50"/>
        <end position="77"/>
    </location>
</feature>
<dbReference type="CDD" id="cd06579">
    <property type="entry name" value="TM_PBP1_transp_AraH_like"/>
    <property type="match status" value="1"/>
</dbReference>
<dbReference type="InterPro" id="IPR001851">
    <property type="entry name" value="ABC_transp_permease"/>
</dbReference>
<evidence type="ECO:0000256" key="1">
    <source>
        <dbReference type="ARBA" id="ARBA00004651"/>
    </source>
</evidence>
<comment type="subcellular location">
    <subcellularLocation>
        <location evidence="1">Cell membrane</location>
        <topology evidence="1">Multi-pass membrane protein</topology>
    </subcellularLocation>
</comment>
<dbReference type="RefSeq" id="WP_173945340.1">
    <property type="nucleotide sequence ID" value="NZ_CP102845.1"/>
</dbReference>
<accession>A0ABY5RNZ1</accession>
<evidence type="ECO:0000256" key="4">
    <source>
        <dbReference type="ARBA" id="ARBA00022989"/>
    </source>
</evidence>
<dbReference type="PANTHER" id="PTHR32196:SF72">
    <property type="entry name" value="RIBOSE IMPORT PERMEASE PROTEIN RBSC"/>
    <property type="match status" value="1"/>
</dbReference>
<dbReference type="Proteomes" id="UP001017257">
    <property type="component" value="Chromosome"/>
</dbReference>
<evidence type="ECO:0000256" key="2">
    <source>
        <dbReference type="ARBA" id="ARBA00022475"/>
    </source>
</evidence>
<evidence type="ECO:0000256" key="3">
    <source>
        <dbReference type="ARBA" id="ARBA00022692"/>
    </source>
</evidence>
<feature type="transmembrane region" description="Helical" evidence="6">
    <location>
        <begin position="89"/>
        <end position="111"/>
    </location>
</feature>
<feature type="transmembrane region" description="Helical" evidence="6">
    <location>
        <begin position="290"/>
        <end position="312"/>
    </location>
</feature>
<feature type="transmembrane region" description="Helical" evidence="6">
    <location>
        <begin position="245"/>
        <end position="278"/>
    </location>
</feature>